<feature type="transmembrane region" description="Helical" evidence="3">
    <location>
        <begin position="73"/>
        <end position="92"/>
    </location>
</feature>
<evidence type="ECO:0000256" key="1">
    <source>
        <dbReference type="PROSITE-ProRule" id="PRU00339"/>
    </source>
</evidence>
<sequence length="320" mass="36278">MRIQDSWAIKVIVRYIEALMTLYIIGYFFLAFFLIFGYIFKRIYNTLDFILFYIAGIKFLRPDLGKRTIKLDSVDGFMIPFFICMGLLYVYVIKPQDDEEKANNIADHRRVDSMQRVEDSENYNEPAATTTSDNTPSTQPTTAQDYFRLGNEVAYGRNYEGAIMEYDKAIELDPKNGEYYCNRGIAKHEMGGSDNGCSDWQKAAELGNKYAVNALSNFCKVNLPATKDTSQRQASSVNTSLADTTLTNNVSPRQIQYTVTTDRAYFYNNPADVQSIRKGYLVAGENIVGSEESNGFVYCVFTNSTTMKSSKGWISKSCLK</sequence>
<dbReference type="Pfam" id="PF13414">
    <property type="entry name" value="TPR_11"/>
    <property type="match status" value="1"/>
</dbReference>
<evidence type="ECO:0000256" key="3">
    <source>
        <dbReference type="SAM" id="Phobius"/>
    </source>
</evidence>
<dbReference type="PROSITE" id="PS50005">
    <property type="entry name" value="TPR"/>
    <property type="match status" value="1"/>
</dbReference>
<keyword evidence="1" id="KW-0802">TPR repeat</keyword>
<dbReference type="SUPFAM" id="SSF48452">
    <property type="entry name" value="TPR-like"/>
    <property type="match status" value="1"/>
</dbReference>
<dbReference type="SMART" id="SM00028">
    <property type="entry name" value="TPR"/>
    <property type="match status" value="2"/>
</dbReference>
<dbReference type="STRING" id="652787.SAMN05216490_1926"/>
<evidence type="ECO:0000256" key="2">
    <source>
        <dbReference type="SAM" id="MobiDB-lite"/>
    </source>
</evidence>
<feature type="transmembrane region" description="Helical" evidence="3">
    <location>
        <begin position="12"/>
        <end position="37"/>
    </location>
</feature>
<name>A0A1H1VJU6_MUCMA</name>
<reference evidence="4 5" key="1">
    <citation type="submission" date="2016-10" db="EMBL/GenBank/DDBJ databases">
        <authorList>
            <person name="de Groot N.N."/>
        </authorList>
    </citation>
    <scope>NUCLEOTIDE SEQUENCE [LARGE SCALE GENOMIC DNA]</scope>
    <source>
        <strain evidence="4 5">MP1X4</strain>
    </source>
</reference>
<protein>
    <submittedName>
        <fullName evidence="4">TPR repeat-containing protein</fullName>
    </submittedName>
</protein>
<keyword evidence="5" id="KW-1185">Reference proteome</keyword>
<dbReference type="OrthoDB" id="736449at2"/>
<dbReference type="InterPro" id="IPR019734">
    <property type="entry name" value="TPR_rpt"/>
</dbReference>
<evidence type="ECO:0000313" key="4">
    <source>
        <dbReference type="EMBL" id="SDS84309.1"/>
    </source>
</evidence>
<dbReference type="Proteomes" id="UP000199679">
    <property type="component" value="Chromosome I"/>
</dbReference>
<keyword evidence="3" id="KW-0812">Transmembrane</keyword>
<feature type="repeat" description="TPR" evidence="1">
    <location>
        <begin position="143"/>
        <end position="176"/>
    </location>
</feature>
<organism evidence="4 5">
    <name type="scientific">Mucilaginibacter mallensis</name>
    <dbReference type="NCBI Taxonomy" id="652787"/>
    <lineage>
        <taxon>Bacteria</taxon>
        <taxon>Pseudomonadati</taxon>
        <taxon>Bacteroidota</taxon>
        <taxon>Sphingobacteriia</taxon>
        <taxon>Sphingobacteriales</taxon>
        <taxon>Sphingobacteriaceae</taxon>
        <taxon>Mucilaginibacter</taxon>
    </lineage>
</organism>
<proteinExistence type="predicted"/>
<dbReference type="AlphaFoldDB" id="A0A1H1VJU6"/>
<dbReference type="InterPro" id="IPR011990">
    <property type="entry name" value="TPR-like_helical_dom_sf"/>
</dbReference>
<dbReference type="RefSeq" id="WP_091371635.1">
    <property type="nucleotide sequence ID" value="NZ_LT629740.1"/>
</dbReference>
<evidence type="ECO:0000313" key="5">
    <source>
        <dbReference type="Proteomes" id="UP000199679"/>
    </source>
</evidence>
<dbReference type="EMBL" id="LT629740">
    <property type="protein sequence ID" value="SDS84309.1"/>
    <property type="molecule type" value="Genomic_DNA"/>
</dbReference>
<gene>
    <name evidence="4" type="ORF">SAMN05216490_1926</name>
</gene>
<keyword evidence="3" id="KW-0472">Membrane</keyword>
<feature type="compositionally biased region" description="Polar residues" evidence="2">
    <location>
        <begin position="127"/>
        <end position="142"/>
    </location>
</feature>
<keyword evidence="3" id="KW-1133">Transmembrane helix</keyword>
<dbReference type="Gene3D" id="1.25.40.10">
    <property type="entry name" value="Tetratricopeptide repeat domain"/>
    <property type="match status" value="1"/>
</dbReference>
<accession>A0A1H1VJU6</accession>
<feature type="region of interest" description="Disordered" evidence="2">
    <location>
        <begin position="115"/>
        <end position="142"/>
    </location>
</feature>